<dbReference type="Gene3D" id="1.20.1270.180">
    <property type="match status" value="2"/>
</dbReference>
<evidence type="ECO:0000256" key="1">
    <source>
        <dbReference type="SAM" id="MobiDB-lite"/>
    </source>
</evidence>
<feature type="compositionally biased region" description="Polar residues" evidence="1">
    <location>
        <begin position="54"/>
        <end position="73"/>
    </location>
</feature>
<sequence>MGDKRISDYVNIGALHDATQEMGRRMKLSHVGFVAALGISGTLTACGADSTLPQSGINDTQGSTSPTTATQANDAAKVAPDDFVDKPQTYGGDYGIRPAYEECITHQSDGTSTAGHRQGCAEEELGFQNARLNRVLDSAMGMFPAQGDDDITKASHLRNAQHAWLSRVEKMCAEATDNAGSIFGPAAQATCLMDQIAMRASQLERKQTDMAAGIYFRNSYDQCAETSHGVTGEILDCIASEFEYQDGRLNEMYRKLLAKLSGSQRNSLVGEQRRWLSKKEQECKWHPETEGQGQLIDAMSCELNLTTARANELHRRGRGDGQ</sequence>
<gene>
    <name evidence="3" type="ORF">M2650_13965</name>
</gene>
<dbReference type="RefSeq" id="WP_249475530.1">
    <property type="nucleotide sequence ID" value="NZ_JAMBEP010000003.1"/>
</dbReference>
<comment type="caution">
    <text evidence="3">The sequence shown here is derived from an EMBL/GenBank/DDBJ whole genome shotgun (WGS) entry which is preliminary data.</text>
</comment>
<evidence type="ECO:0000313" key="4">
    <source>
        <dbReference type="Proteomes" id="UP001431217"/>
    </source>
</evidence>
<reference evidence="3 4" key="1">
    <citation type="submission" date="2022-05" db="EMBL/GenBank/DDBJ databases">
        <title>Luteimonas sp. SX5, whole genome shotgun sequencing project.</title>
        <authorList>
            <person name="Zhao G."/>
            <person name="Shen L."/>
        </authorList>
    </citation>
    <scope>NUCLEOTIDE SEQUENCE [LARGE SCALE GENOMIC DNA]</scope>
    <source>
        <strain evidence="3 4">SX5</strain>
    </source>
</reference>
<feature type="domain" description="Lysozyme inhibitor LprI-like N-terminal" evidence="2">
    <location>
        <begin position="223"/>
        <end position="313"/>
    </location>
</feature>
<proteinExistence type="predicted"/>
<dbReference type="EMBL" id="JAMBEP010000003">
    <property type="protein sequence ID" value="MCL1635731.1"/>
    <property type="molecule type" value="Genomic_DNA"/>
</dbReference>
<feature type="region of interest" description="Disordered" evidence="1">
    <location>
        <begin position="54"/>
        <end position="76"/>
    </location>
</feature>
<evidence type="ECO:0000259" key="2">
    <source>
        <dbReference type="Pfam" id="PF07007"/>
    </source>
</evidence>
<name>A0ABT0MLG3_9GAMM</name>
<accession>A0ABT0MLG3</accession>
<keyword evidence="4" id="KW-1185">Reference proteome</keyword>
<dbReference type="InterPro" id="IPR009739">
    <property type="entry name" value="LprI-like_N"/>
</dbReference>
<dbReference type="Proteomes" id="UP001431217">
    <property type="component" value="Unassembled WGS sequence"/>
</dbReference>
<organism evidence="3 4">
    <name type="scientific">Luteimonas galliterrae</name>
    <dbReference type="NCBI Taxonomy" id="2940486"/>
    <lineage>
        <taxon>Bacteria</taxon>
        <taxon>Pseudomonadati</taxon>
        <taxon>Pseudomonadota</taxon>
        <taxon>Gammaproteobacteria</taxon>
        <taxon>Lysobacterales</taxon>
        <taxon>Lysobacteraceae</taxon>
        <taxon>Luteimonas</taxon>
    </lineage>
</organism>
<dbReference type="PANTHER" id="PTHR39176">
    <property type="entry name" value="PERIPLASMIC PROTEIN-RELATED"/>
    <property type="match status" value="1"/>
</dbReference>
<feature type="domain" description="Lysozyme inhibitor LprI-like N-terminal" evidence="2">
    <location>
        <begin position="111"/>
        <end position="203"/>
    </location>
</feature>
<dbReference type="PANTHER" id="PTHR39176:SF1">
    <property type="entry name" value="PERIPLASMIC PROTEIN"/>
    <property type="match status" value="1"/>
</dbReference>
<evidence type="ECO:0000313" key="3">
    <source>
        <dbReference type="EMBL" id="MCL1635731.1"/>
    </source>
</evidence>
<dbReference type="Pfam" id="PF07007">
    <property type="entry name" value="LprI"/>
    <property type="match status" value="2"/>
</dbReference>
<protein>
    <submittedName>
        <fullName evidence="3">DUF1311 domain-containing protein</fullName>
    </submittedName>
</protein>